<dbReference type="AlphaFoldDB" id="A0A9W6GU87"/>
<feature type="transmembrane region" description="Helical" evidence="1">
    <location>
        <begin position="12"/>
        <end position="32"/>
    </location>
</feature>
<dbReference type="EMBL" id="BSEC01000001">
    <property type="protein sequence ID" value="GLI93193.1"/>
    <property type="molecule type" value="Genomic_DNA"/>
</dbReference>
<evidence type="ECO:0000313" key="3">
    <source>
        <dbReference type="Proteomes" id="UP001144323"/>
    </source>
</evidence>
<dbReference type="RefSeq" id="WP_281802857.1">
    <property type="nucleotide sequence ID" value="NZ_BSEC01000001.1"/>
</dbReference>
<name>A0A9W6GU87_9HYPH</name>
<comment type="caution">
    <text evidence="2">The sequence shown here is derived from an EMBL/GenBank/DDBJ whole genome shotgun (WGS) entry which is preliminary data.</text>
</comment>
<evidence type="ECO:0000256" key="1">
    <source>
        <dbReference type="SAM" id="Phobius"/>
    </source>
</evidence>
<keyword evidence="1" id="KW-0472">Membrane</keyword>
<gene>
    <name evidence="2" type="ORF">LMG27198_21850</name>
</gene>
<keyword evidence="1" id="KW-0812">Transmembrane</keyword>
<sequence length="42" mass="4880">MEARELLRNPRFVAIWIAIWAGMLLSIENIIVKINLLMQLGE</sequence>
<reference evidence="2" key="1">
    <citation type="journal article" date="2023" name="Int. J. Syst. Evol. Microbiol.">
        <title>Methylocystis iwaonis sp. nov., a type II methane-oxidizing bacterium from surface soil of a rice paddy field in Japan, and emended description of the genus Methylocystis (ex Whittenbury et al. 1970) Bowman et al. 1993.</title>
        <authorList>
            <person name="Kaise H."/>
            <person name="Sawadogo J.B."/>
            <person name="Alam M.S."/>
            <person name="Ueno C."/>
            <person name="Dianou D."/>
            <person name="Shinjo R."/>
            <person name="Asakawa S."/>
        </authorList>
    </citation>
    <scope>NUCLEOTIDE SEQUENCE</scope>
    <source>
        <strain evidence="2">LMG27198</strain>
    </source>
</reference>
<protein>
    <submittedName>
        <fullName evidence="2">Uncharacterized protein</fullName>
    </submittedName>
</protein>
<proteinExistence type="predicted"/>
<evidence type="ECO:0000313" key="2">
    <source>
        <dbReference type="EMBL" id="GLI93193.1"/>
    </source>
</evidence>
<dbReference type="Proteomes" id="UP001144323">
    <property type="component" value="Unassembled WGS sequence"/>
</dbReference>
<keyword evidence="3" id="KW-1185">Reference proteome</keyword>
<accession>A0A9W6GU87</accession>
<organism evidence="2 3">
    <name type="scientific">Methylocystis echinoides</name>
    <dbReference type="NCBI Taxonomy" id="29468"/>
    <lineage>
        <taxon>Bacteria</taxon>
        <taxon>Pseudomonadati</taxon>
        <taxon>Pseudomonadota</taxon>
        <taxon>Alphaproteobacteria</taxon>
        <taxon>Hyphomicrobiales</taxon>
        <taxon>Methylocystaceae</taxon>
        <taxon>Methylocystis</taxon>
    </lineage>
</organism>
<keyword evidence="1" id="KW-1133">Transmembrane helix</keyword>